<feature type="domain" description="FAD/NAD(P)-binding" evidence="9">
    <location>
        <begin position="2"/>
        <end position="156"/>
    </location>
</feature>
<evidence type="ECO:0000256" key="2">
    <source>
        <dbReference type="ARBA" id="ARBA00008312"/>
    </source>
</evidence>
<reference evidence="11" key="1">
    <citation type="submission" date="2023-07" db="EMBL/GenBank/DDBJ databases">
        <title>Conexibacter stalactiti sp. nov., isolated from stalactites in a lava cave and emended description of the genus Conexibacter.</title>
        <authorList>
            <person name="Lee S.D."/>
        </authorList>
    </citation>
    <scope>NUCLEOTIDE SEQUENCE [LARGE SCALE GENOMIC DNA]</scope>
    <source>
        <strain evidence="11">KCTC 39840</strain>
    </source>
</reference>
<dbReference type="Pfam" id="PF07992">
    <property type="entry name" value="Pyr_redox_2"/>
    <property type="match status" value="1"/>
</dbReference>
<accession>A0ABU4HYF9</accession>
<comment type="catalytic activity">
    <reaction evidence="8">
        <text>2 reduced [2Fe-2S]-[ferredoxin] + NADP(+) + H(+) = 2 oxidized [2Fe-2S]-[ferredoxin] + NADPH</text>
        <dbReference type="Rhea" id="RHEA:20125"/>
        <dbReference type="Rhea" id="RHEA-COMP:10000"/>
        <dbReference type="Rhea" id="RHEA-COMP:10001"/>
        <dbReference type="ChEBI" id="CHEBI:15378"/>
        <dbReference type="ChEBI" id="CHEBI:33737"/>
        <dbReference type="ChEBI" id="CHEBI:33738"/>
        <dbReference type="ChEBI" id="CHEBI:57783"/>
        <dbReference type="ChEBI" id="CHEBI:58349"/>
        <dbReference type="EC" id="1.18.1.2"/>
    </reaction>
</comment>
<evidence type="ECO:0000256" key="7">
    <source>
        <dbReference type="ARBA" id="ARBA00023002"/>
    </source>
</evidence>
<dbReference type="InterPro" id="IPR055275">
    <property type="entry name" value="Ferredox_Rdtase"/>
</dbReference>
<evidence type="ECO:0000259" key="9">
    <source>
        <dbReference type="Pfam" id="PF07992"/>
    </source>
</evidence>
<organism evidence="10 11">
    <name type="scientific">Conexibacter stalactiti</name>
    <dbReference type="NCBI Taxonomy" id="1940611"/>
    <lineage>
        <taxon>Bacteria</taxon>
        <taxon>Bacillati</taxon>
        <taxon>Actinomycetota</taxon>
        <taxon>Thermoleophilia</taxon>
        <taxon>Solirubrobacterales</taxon>
        <taxon>Conexibacteraceae</taxon>
        <taxon>Conexibacter</taxon>
    </lineage>
</organism>
<dbReference type="InterPro" id="IPR036188">
    <property type="entry name" value="FAD/NAD-bd_sf"/>
</dbReference>
<dbReference type="Gene3D" id="3.50.50.60">
    <property type="entry name" value="FAD/NAD(P)-binding domain"/>
    <property type="match status" value="1"/>
</dbReference>
<dbReference type="PANTHER" id="PTHR48467">
    <property type="entry name" value="GLUTAMATE SYNTHASE 1 [NADH], CHLOROPLASTIC-LIKE"/>
    <property type="match status" value="1"/>
</dbReference>
<dbReference type="Gene3D" id="3.40.50.720">
    <property type="entry name" value="NAD(P)-binding Rossmann-like Domain"/>
    <property type="match status" value="1"/>
</dbReference>
<dbReference type="InterPro" id="IPR023753">
    <property type="entry name" value="FAD/NAD-binding_dom"/>
</dbReference>
<evidence type="ECO:0000256" key="6">
    <source>
        <dbReference type="ARBA" id="ARBA00022857"/>
    </source>
</evidence>
<dbReference type="PIRSF" id="PIRSF000362">
    <property type="entry name" value="FNR"/>
    <property type="match status" value="1"/>
</dbReference>
<dbReference type="EC" id="1.18.1.2" evidence="3"/>
<gene>
    <name evidence="10" type="ORF">R7226_28675</name>
</gene>
<comment type="caution">
    <text evidence="10">The sequence shown here is derived from an EMBL/GenBank/DDBJ whole genome shotgun (WGS) entry which is preliminary data.</text>
</comment>
<dbReference type="InterPro" id="IPR021163">
    <property type="entry name" value="Ferredox_Rdtase_adrenod"/>
</dbReference>
<keyword evidence="6" id="KW-0521">NADP</keyword>
<evidence type="ECO:0000256" key="5">
    <source>
        <dbReference type="ARBA" id="ARBA00022827"/>
    </source>
</evidence>
<proteinExistence type="inferred from homology"/>
<comment type="cofactor">
    <cofactor evidence="1">
        <name>FAD</name>
        <dbReference type="ChEBI" id="CHEBI:57692"/>
    </cofactor>
</comment>
<keyword evidence="4" id="KW-0285">Flavoprotein</keyword>
<dbReference type="PANTHER" id="PTHR48467:SF1">
    <property type="entry name" value="GLUTAMATE SYNTHASE 1 [NADH], CHLOROPLASTIC-LIKE"/>
    <property type="match status" value="1"/>
</dbReference>
<name>A0ABU4HYF9_9ACTN</name>
<evidence type="ECO:0000256" key="8">
    <source>
        <dbReference type="ARBA" id="ARBA00047776"/>
    </source>
</evidence>
<dbReference type="SUPFAM" id="SSF51971">
    <property type="entry name" value="Nucleotide-binding domain"/>
    <property type="match status" value="1"/>
</dbReference>
<keyword evidence="7" id="KW-0560">Oxidoreductase</keyword>
<dbReference type="EMBL" id="JAWSTH010000136">
    <property type="protein sequence ID" value="MDW5598368.1"/>
    <property type="molecule type" value="Genomic_DNA"/>
</dbReference>
<keyword evidence="11" id="KW-1185">Reference proteome</keyword>
<dbReference type="RefSeq" id="WP_318600894.1">
    <property type="nucleotide sequence ID" value="NZ_JAWSTH010000136.1"/>
</dbReference>
<protein>
    <recommendedName>
        <fullName evidence="3">ferredoxin--NADP(+) reductase</fullName>
        <ecNumber evidence="3">1.18.1.2</ecNumber>
    </recommendedName>
</protein>
<sequence>MRAAVVGAGPSGFYAAGELSAAGFEVDLYDALPTPFGLVRAGVAPDHPKIKAVTRVYDKIARRPGVRFFGGVEVGRDVTVAELAERYAAVVYAVGTPDANALGIPGEDGPGSHAATEFVGWYNGHPAHTAHDFPLQVERAVVIGNGNVALDVARMLVLEPEELSATDTTDHALAALARAQVREVVVLGRRGPLEAAFTNPELLELGSLARAEPVVAADDLAFDAAAAAAFAAEQADPGSAVPRRIEILREYAALGTRGASHRVVLRFLRTPLAVERDADGAVSGLRVAVNRRVAGTDGGAARFEPTGAEETIPCGLVLRAIGYRGRPLDGLPFVPARGLVANDAGRVAPGTYVTGWVKRGPSGVIGTNKQCANETVARVLEDREAGLLWARADSDAIERWLRERVPAVVSWDGWNAIDLHERAAGEPHGRPRIKLVEVEEMVRRAAS</sequence>
<dbReference type="PRINTS" id="PR00419">
    <property type="entry name" value="ADXRDTASE"/>
</dbReference>
<evidence type="ECO:0000313" key="10">
    <source>
        <dbReference type="EMBL" id="MDW5598368.1"/>
    </source>
</evidence>
<evidence type="ECO:0000256" key="1">
    <source>
        <dbReference type="ARBA" id="ARBA00001974"/>
    </source>
</evidence>
<keyword evidence="5" id="KW-0274">FAD</keyword>
<evidence type="ECO:0000256" key="4">
    <source>
        <dbReference type="ARBA" id="ARBA00022630"/>
    </source>
</evidence>
<evidence type="ECO:0000313" key="11">
    <source>
        <dbReference type="Proteomes" id="UP001284601"/>
    </source>
</evidence>
<dbReference type="Proteomes" id="UP001284601">
    <property type="component" value="Unassembled WGS sequence"/>
</dbReference>
<evidence type="ECO:0000256" key="3">
    <source>
        <dbReference type="ARBA" id="ARBA00013223"/>
    </source>
</evidence>
<comment type="similarity">
    <text evidence="2">Belongs to the ferredoxin--NADP reductase type 1 family.</text>
</comment>